<dbReference type="GO" id="GO:0017057">
    <property type="term" value="F:6-phosphogluconolactonase activity"/>
    <property type="evidence" value="ECO:0007669"/>
    <property type="project" value="UniProtKB-EC"/>
</dbReference>
<dbReference type="EMBL" id="JAGSHT010000001">
    <property type="protein sequence ID" value="MBZ2194724.1"/>
    <property type="molecule type" value="Genomic_DNA"/>
</dbReference>
<evidence type="ECO:0000256" key="7">
    <source>
        <dbReference type="RuleBase" id="RU365095"/>
    </source>
</evidence>
<comment type="caution">
    <text evidence="9">The sequence shown here is derived from an EMBL/GenBank/DDBJ whole genome shotgun (WGS) entry which is preliminary data.</text>
</comment>
<keyword evidence="7 9" id="KW-0378">Hydrolase</keyword>
<dbReference type="NCBIfam" id="TIGR01198">
    <property type="entry name" value="pgl"/>
    <property type="match status" value="1"/>
</dbReference>
<keyword evidence="10" id="KW-1185">Reference proteome</keyword>
<comment type="pathway">
    <text evidence="3 7">Carbohydrate degradation; pentose phosphate pathway; D-ribulose 5-phosphate from D-glucose 6-phosphate (oxidative stage): step 2/3.</text>
</comment>
<evidence type="ECO:0000256" key="5">
    <source>
        <dbReference type="ARBA" id="ARBA00013198"/>
    </source>
</evidence>
<evidence type="ECO:0000256" key="4">
    <source>
        <dbReference type="ARBA" id="ARBA00010662"/>
    </source>
</evidence>
<evidence type="ECO:0000256" key="2">
    <source>
        <dbReference type="ARBA" id="ARBA00002681"/>
    </source>
</evidence>
<dbReference type="CDD" id="cd01400">
    <property type="entry name" value="6PGL"/>
    <property type="match status" value="1"/>
</dbReference>
<sequence length="271" mass="27525">MDTDGSAHNGAASHGPARAVVVHPSADALAEATGARLLLAILDAQSVRHPVHVALTGGTVGIRLLERARQTPLADAVDWTGVHLWWGDERFVPRADPERNEGQARAALIDHLPIPAQNVHPMAATEDAATAEEGAAAYAAELAAFGSGADGTAGAGPTLVFDVVLLGMGPDAHVASLFPGHPALGATGTTAVAVHDSPKPPPDRISLTFEALESARQVWLVVAGAEKSGAVRRALGGATDVQETPAAVVAGRDVTLWLLDTAAAGADPGLV</sequence>
<evidence type="ECO:0000259" key="8">
    <source>
        <dbReference type="Pfam" id="PF01182"/>
    </source>
</evidence>
<dbReference type="Gene3D" id="3.40.50.1360">
    <property type="match status" value="1"/>
</dbReference>
<dbReference type="Pfam" id="PF01182">
    <property type="entry name" value="Glucosamine_iso"/>
    <property type="match status" value="1"/>
</dbReference>
<dbReference type="InterPro" id="IPR039104">
    <property type="entry name" value="6PGL"/>
</dbReference>
<comment type="catalytic activity">
    <reaction evidence="1 7">
        <text>6-phospho-D-glucono-1,5-lactone + H2O = 6-phospho-D-gluconate + H(+)</text>
        <dbReference type="Rhea" id="RHEA:12556"/>
        <dbReference type="ChEBI" id="CHEBI:15377"/>
        <dbReference type="ChEBI" id="CHEBI:15378"/>
        <dbReference type="ChEBI" id="CHEBI:57955"/>
        <dbReference type="ChEBI" id="CHEBI:58759"/>
        <dbReference type="EC" id="3.1.1.31"/>
    </reaction>
</comment>
<evidence type="ECO:0000313" key="9">
    <source>
        <dbReference type="EMBL" id="MBZ2194724.1"/>
    </source>
</evidence>
<name>A0ABS7S527_9MICO</name>
<proteinExistence type="inferred from homology"/>
<evidence type="ECO:0000313" key="10">
    <source>
        <dbReference type="Proteomes" id="UP000826651"/>
    </source>
</evidence>
<evidence type="ECO:0000256" key="3">
    <source>
        <dbReference type="ARBA" id="ARBA00004961"/>
    </source>
</evidence>
<evidence type="ECO:0000256" key="1">
    <source>
        <dbReference type="ARBA" id="ARBA00000832"/>
    </source>
</evidence>
<accession>A0ABS7S527</accession>
<dbReference type="InterPro" id="IPR037171">
    <property type="entry name" value="NagB/RpiA_transferase-like"/>
</dbReference>
<dbReference type="SUPFAM" id="SSF100950">
    <property type="entry name" value="NagB/RpiA/CoA transferase-like"/>
    <property type="match status" value="1"/>
</dbReference>
<comment type="function">
    <text evidence="2 7">Hydrolysis of 6-phosphogluconolactone to 6-phosphogluconate.</text>
</comment>
<feature type="domain" description="Glucosamine/galactosamine-6-phosphate isomerase" evidence="8">
    <location>
        <begin position="25"/>
        <end position="257"/>
    </location>
</feature>
<gene>
    <name evidence="7 9" type="primary">pgl</name>
    <name evidence="9" type="ORF">KCQ71_01055</name>
</gene>
<organism evidence="9 10">
    <name type="scientific">Occultella gossypii</name>
    <dbReference type="NCBI Taxonomy" id="2800820"/>
    <lineage>
        <taxon>Bacteria</taxon>
        <taxon>Bacillati</taxon>
        <taxon>Actinomycetota</taxon>
        <taxon>Actinomycetes</taxon>
        <taxon>Micrococcales</taxon>
        <taxon>Ruaniaceae</taxon>
        <taxon>Occultella</taxon>
    </lineage>
</organism>
<reference evidence="9 10" key="1">
    <citation type="submission" date="2021-04" db="EMBL/GenBank/DDBJ databases">
        <title>Ruania sp. nov., isolated from sandy soil of mangrove forest.</title>
        <authorList>
            <person name="Ge X."/>
            <person name="Huang R."/>
            <person name="Liu W."/>
        </authorList>
    </citation>
    <scope>NUCLEOTIDE SEQUENCE [LARGE SCALE GENOMIC DNA]</scope>
    <source>
        <strain evidence="9 10">N2-46</strain>
    </source>
</reference>
<dbReference type="Proteomes" id="UP000826651">
    <property type="component" value="Unassembled WGS sequence"/>
</dbReference>
<evidence type="ECO:0000256" key="6">
    <source>
        <dbReference type="ARBA" id="ARBA00020337"/>
    </source>
</evidence>
<dbReference type="InterPro" id="IPR005900">
    <property type="entry name" value="6-phosphogluconolactonase_DevB"/>
</dbReference>
<protein>
    <recommendedName>
        <fullName evidence="6 7">6-phosphogluconolactonase</fullName>
        <shortName evidence="7">6PGL</shortName>
        <ecNumber evidence="5 7">3.1.1.31</ecNumber>
    </recommendedName>
</protein>
<dbReference type="EC" id="3.1.1.31" evidence="5 7"/>
<comment type="similarity">
    <text evidence="4 7">Belongs to the glucosamine/galactosamine-6-phosphate isomerase family. 6-phosphogluconolactonase subfamily.</text>
</comment>
<dbReference type="InterPro" id="IPR006148">
    <property type="entry name" value="Glc/Gal-6P_isomerase"/>
</dbReference>
<dbReference type="PANTHER" id="PTHR11054:SF0">
    <property type="entry name" value="6-PHOSPHOGLUCONOLACTONASE"/>
    <property type="match status" value="1"/>
</dbReference>
<dbReference type="PANTHER" id="PTHR11054">
    <property type="entry name" value="6-PHOSPHOGLUCONOLACTONASE"/>
    <property type="match status" value="1"/>
</dbReference>